<evidence type="ECO:0000313" key="3">
    <source>
        <dbReference type="EMBL" id="TQV78911.1"/>
    </source>
</evidence>
<feature type="transmembrane region" description="Helical" evidence="1">
    <location>
        <begin position="21"/>
        <end position="44"/>
    </location>
</feature>
<dbReference type="AlphaFoldDB" id="A0A545TP13"/>
<dbReference type="GO" id="GO:0005506">
    <property type="term" value="F:iron ion binding"/>
    <property type="evidence" value="ECO:0007669"/>
    <property type="project" value="InterPro"/>
</dbReference>
<proteinExistence type="predicted"/>
<protein>
    <recommendedName>
        <fullName evidence="2">Fatty acid hydroxylase domain-containing protein</fullName>
    </recommendedName>
</protein>
<dbReference type="InterPro" id="IPR006694">
    <property type="entry name" value="Fatty_acid_hydroxylase"/>
</dbReference>
<dbReference type="Pfam" id="PF04116">
    <property type="entry name" value="FA_hydroxylase"/>
    <property type="match status" value="1"/>
</dbReference>
<keyword evidence="1" id="KW-0812">Transmembrane</keyword>
<gene>
    <name evidence="3" type="ORF">FKG94_12915</name>
</gene>
<dbReference type="Proteomes" id="UP000319732">
    <property type="component" value="Unassembled WGS sequence"/>
</dbReference>
<dbReference type="GO" id="GO:0008610">
    <property type="term" value="P:lipid biosynthetic process"/>
    <property type="evidence" value="ECO:0007669"/>
    <property type="project" value="InterPro"/>
</dbReference>
<dbReference type="OrthoDB" id="5965958at2"/>
<sequence length="223" mass="25970">MLDKHNVDAFRANYRAQISPIYRGGWHALAVGVIGLTALCLWSLQLDGLRGSDWLMVPLGMVLANFSEYATHRWLGHHKRRWARLFYQRHTGDHHSFFSDRKLAFETSKDWRVVLFPVYLVIAHIFTFSLPLGLLAGLLLGANAGYLLAISLLAMYLLYEVLHFSYHLPAPHWVHRAPLLRHLLHLHRLHHRRALMTERNFNLTFPLFDLLLGTYYWEPIQSG</sequence>
<reference evidence="3 4" key="1">
    <citation type="submission" date="2019-06" db="EMBL/GenBank/DDBJ databases">
        <title>Whole genome sequence for Cellvibrionaceae sp. R142.</title>
        <authorList>
            <person name="Wang G."/>
        </authorList>
    </citation>
    <scope>NUCLEOTIDE SEQUENCE [LARGE SCALE GENOMIC DNA]</scope>
    <source>
        <strain evidence="3 4">R142</strain>
    </source>
</reference>
<organism evidence="3 4">
    <name type="scientific">Exilibacterium tricleocarpae</name>
    <dbReference type="NCBI Taxonomy" id="2591008"/>
    <lineage>
        <taxon>Bacteria</taxon>
        <taxon>Pseudomonadati</taxon>
        <taxon>Pseudomonadota</taxon>
        <taxon>Gammaproteobacteria</taxon>
        <taxon>Cellvibrionales</taxon>
        <taxon>Cellvibrionaceae</taxon>
        <taxon>Exilibacterium</taxon>
    </lineage>
</organism>
<evidence type="ECO:0000256" key="1">
    <source>
        <dbReference type="SAM" id="Phobius"/>
    </source>
</evidence>
<feature type="transmembrane region" description="Helical" evidence="1">
    <location>
        <begin position="138"/>
        <end position="159"/>
    </location>
</feature>
<name>A0A545TP13_9GAMM</name>
<keyword evidence="1" id="KW-1133">Transmembrane helix</keyword>
<keyword evidence="4" id="KW-1185">Reference proteome</keyword>
<feature type="domain" description="Fatty acid hydroxylase" evidence="2">
    <location>
        <begin position="58"/>
        <end position="214"/>
    </location>
</feature>
<comment type="caution">
    <text evidence="3">The sequence shown here is derived from an EMBL/GenBank/DDBJ whole genome shotgun (WGS) entry which is preliminary data.</text>
</comment>
<dbReference type="EMBL" id="VHSG01000012">
    <property type="protein sequence ID" value="TQV78911.1"/>
    <property type="molecule type" value="Genomic_DNA"/>
</dbReference>
<evidence type="ECO:0000259" key="2">
    <source>
        <dbReference type="Pfam" id="PF04116"/>
    </source>
</evidence>
<accession>A0A545TP13</accession>
<feature type="transmembrane region" description="Helical" evidence="1">
    <location>
        <begin position="111"/>
        <end position="132"/>
    </location>
</feature>
<keyword evidence="1" id="KW-0472">Membrane</keyword>
<evidence type="ECO:0000313" key="4">
    <source>
        <dbReference type="Proteomes" id="UP000319732"/>
    </source>
</evidence>
<dbReference type="RefSeq" id="WP_142904746.1">
    <property type="nucleotide sequence ID" value="NZ_ML660093.1"/>
</dbReference>
<dbReference type="GO" id="GO:0016491">
    <property type="term" value="F:oxidoreductase activity"/>
    <property type="evidence" value="ECO:0007669"/>
    <property type="project" value="InterPro"/>
</dbReference>